<dbReference type="NCBIfam" id="NF008512">
    <property type="entry name" value="PRK11431.1"/>
    <property type="match status" value="1"/>
</dbReference>
<feature type="transmembrane region" description="Helical" evidence="10">
    <location>
        <begin position="84"/>
        <end position="102"/>
    </location>
</feature>
<dbReference type="InterPro" id="IPR045324">
    <property type="entry name" value="Small_multidrug_res"/>
</dbReference>
<dbReference type="PANTHER" id="PTHR30561:SF0">
    <property type="entry name" value="GUANIDINIUM EXPORTER"/>
    <property type="match status" value="1"/>
</dbReference>
<protein>
    <recommendedName>
        <fullName evidence="8">Guanidinium exporter</fullName>
    </recommendedName>
</protein>
<name>A0ABQ5U4T3_9PROT</name>
<evidence type="ECO:0000256" key="5">
    <source>
        <dbReference type="ARBA" id="ARBA00022989"/>
    </source>
</evidence>
<evidence type="ECO:0000256" key="10">
    <source>
        <dbReference type="SAM" id="Phobius"/>
    </source>
</evidence>
<proteinExistence type="inferred from homology"/>
<evidence type="ECO:0000256" key="7">
    <source>
        <dbReference type="ARBA" id="ARBA00038151"/>
    </source>
</evidence>
<feature type="transmembrane region" description="Helical" evidence="10">
    <location>
        <begin position="58"/>
        <end position="78"/>
    </location>
</feature>
<dbReference type="PANTHER" id="PTHR30561">
    <property type="entry name" value="SMR FAMILY PROTON-DEPENDENT DRUG EFFLUX TRANSPORTER SUGE"/>
    <property type="match status" value="1"/>
</dbReference>
<evidence type="ECO:0000256" key="6">
    <source>
        <dbReference type="ARBA" id="ARBA00023136"/>
    </source>
</evidence>
<sequence>MVLEFPLIGANYSLNSGFRRDRLGPVLFDAAVFILSSDTDGIFIGLGMALWKGMKMAWKLLFLAGIFEVVWAIGLKYTDGFSRLWPSVGTIAAMGISFFFLSVSLKTLPIGTAYAIWTGIGAVGTAILGIFLFQELVSFPRLFCIGLIVAGIAGLKLTSS</sequence>
<reference evidence="11" key="1">
    <citation type="journal article" date="2014" name="Int. J. Syst. Evol. Microbiol.">
        <title>Complete genome of a new Firmicutes species belonging to the dominant human colonic microbiota ('Ruminococcus bicirculans') reveals two chromosomes and a selective capacity to utilize plant glucans.</title>
        <authorList>
            <consortium name="NISC Comparative Sequencing Program"/>
            <person name="Wegmann U."/>
            <person name="Louis P."/>
            <person name="Goesmann A."/>
            <person name="Henrissat B."/>
            <person name="Duncan S.H."/>
            <person name="Flint H.J."/>
        </authorList>
    </citation>
    <scope>NUCLEOTIDE SEQUENCE</scope>
    <source>
        <strain evidence="11">NBRC 103408</strain>
    </source>
</reference>
<evidence type="ECO:0000313" key="12">
    <source>
        <dbReference type="Proteomes" id="UP001161409"/>
    </source>
</evidence>
<dbReference type="Pfam" id="PF00893">
    <property type="entry name" value="Multi_Drug_Res"/>
    <property type="match status" value="1"/>
</dbReference>
<dbReference type="EMBL" id="BSNF01000006">
    <property type="protein sequence ID" value="GLQ06733.1"/>
    <property type="molecule type" value="Genomic_DNA"/>
</dbReference>
<evidence type="ECO:0000256" key="2">
    <source>
        <dbReference type="ARBA" id="ARBA00022448"/>
    </source>
</evidence>
<feature type="transmembrane region" description="Helical" evidence="10">
    <location>
        <begin position="30"/>
        <end position="51"/>
    </location>
</feature>
<organism evidence="11 12">
    <name type="scientific">Sneathiella chinensis</name>
    <dbReference type="NCBI Taxonomy" id="349750"/>
    <lineage>
        <taxon>Bacteria</taxon>
        <taxon>Pseudomonadati</taxon>
        <taxon>Pseudomonadota</taxon>
        <taxon>Alphaproteobacteria</taxon>
        <taxon>Sneathiellales</taxon>
        <taxon>Sneathiellaceae</taxon>
        <taxon>Sneathiella</taxon>
    </lineage>
</organism>
<keyword evidence="4 9" id="KW-0812">Transmembrane</keyword>
<comment type="caution">
    <text evidence="11">The sequence shown here is derived from an EMBL/GenBank/DDBJ whole genome shotgun (WGS) entry which is preliminary data.</text>
</comment>
<evidence type="ECO:0000256" key="1">
    <source>
        <dbReference type="ARBA" id="ARBA00004651"/>
    </source>
</evidence>
<evidence type="ECO:0000256" key="4">
    <source>
        <dbReference type="ARBA" id="ARBA00022692"/>
    </source>
</evidence>
<dbReference type="InterPro" id="IPR000390">
    <property type="entry name" value="Small_drug/metabolite_transptr"/>
</dbReference>
<gene>
    <name evidence="11" type="ORF">GCM10007924_19540</name>
</gene>
<dbReference type="SUPFAM" id="SSF103481">
    <property type="entry name" value="Multidrug resistance efflux transporter EmrE"/>
    <property type="match status" value="1"/>
</dbReference>
<dbReference type="Proteomes" id="UP001161409">
    <property type="component" value="Unassembled WGS sequence"/>
</dbReference>
<comment type="similarity">
    <text evidence="7">Belongs to the drug/metabolite transporter (DMT) superfamily. Small multidrug resistance (SMR) (TC 2.A.7.1) family. Gdx/SugE subfamily.</text>
</comment>
<keyword evidence="2" id="KW-0813">Transport</keyword>
<feature type="transmembrane region" description="Helical" evidence="10">
    <location>
        <begin position="139"/>
        <end position="158"/>
    </location>
</feature>
<evidence type="ECO:0000313" key="11">
    <source>
        <dbReference type="EMBL" id="GLQ06733.1"/>
    </source>
</evidence>
<feature type="transmembrane region" description="Helical" evidence="10">
    <location>
        <begin position="114"/>
        <end position="133"/>
    </location>
</feature>
<evidence type="ECO:0000256" key="3">
    <source>
        <dbReference type="ARBA" id="ARBA00022475"/>
    </source>
</evidence>
<evidence type="ECO:0000256" key="8">
    <source>
        <dbReference type="ARBA" id="ARBA00039168"/>
    </source>
</evidence>
<comment type="subcellular location">
    <subcellularLocation>
        <location evidence="1 9">Cell membrane</location>
        <topology evidence="1 9">Multi-pass membrane protein</topology>
    </subcellularLocation>
</comment>
<keyword evidence="12" id="KW-1185">Reference proteome</keyword>
<reference evidence="11" key="2">
    <citation type="submission" date="2023-01" db="EMBL/GenBank/DDBJ databases">
        <title>Draft genome sequence of Sneathiella chinensis strain NBRC 103408.</title>
        <authorList>
            <person name="Sun Q."/>
            <person name="Mori K."/>
        </authorList>
    </citation>
    <scope>NUCLEOTIDE SEQUENCE</scope>
    <source>
        <strain evidence="11">NBRC 103408</strain>
    </source>
</reference>
<dbReference type="Gene3D" id="1.10.3730.20">
    <property type="match status" value="1"/>
</dbReference>
<dbReference type="InterPro" id="IPR037185">
    <property type="entry name" value="EmrE-like"/>
</dbReference>
<evidence type="ECO:0000256" key="9">
    <source>
        <dbReference type="RuleBase" id="RU003942"/>
    </source>
</evidence>
<keyword evidence="6 10" id="KW-0472">Membrane</keyword>
<keyword evidence="5 10" id="KW-1133">Transmembrane helix</keyword>
<keyword evidence="3" id="KW-1003">Cell membrane</keyword>
<accession>A0ABQ5U4T3</accession>